<reference evidence="2" key="2">
    <citation type="submission" date="2025-08" db="UniProtKB">
        <authorList>
            <consortium name="RefSeq"/>
        </authorList>
    </citation>
    <scope>IDENTIFICATION</scope>
    <source>
        <tissue evidence="2">Leaf</tissue>
    </source>
</reference>
<gene>
    <name evidence="2" type="primary">LOC104705846</name>
</gene>
<protein>
    <submittedName>
        <fullName evidence="2">Uncharacterized protein LOC104705846 isoform X1</fullName>
    </submittedName>
</protein>
<organism evidence="1 2">
    <name type="scientific">Camelina sativa</name>
    <name type="common">False flax</name>
    <name type="synonym">Myagrum sativum</name>
    <dbReference type="NCBI Taxonomy" id="90675"/>
    <lineage>
        <taxon>Eukaryota</taxon>
        <taxon>Viridiplantae</taxon>
        <taxon>Streptophyta</taxon>
        <taxon>Embryophyta</taxon>
        <taxon>Tracheophyta</taxon>
        <taxon>Spermatophyta</taxon>
        <taxon>Magnoliopsida</taxon>
        <taxon>eudicotyledons</taxon>
        <taxon>Gunneridae</taxon>
        <taxon>Pentapetalae</taxon>
        <taxon>rosids</taxon>
        <taxon>malvids</taxon>
        <taxon>Brassicales</taxon>
        <taxon>Brassicaceae</taxon>
        <taxon>Camelineae</taxon>
        <taxon>Camelina</taxon>
    </lineage>
</organism>
<dbReference type="RefSeq" id="XP_019083825.1">
    <property type="nucleotide sequence ID" value="XM_019228280.1"/>
</dbReference>
<dbReference type="Proteomes" id="UP000694864">
    <property type="component" value="Chromosome 8"/>
</dbReference>
<sequence>MQTPLNQPDPTSLPTEIKSPCLFNHRSGMAITSADFSSPMSPEPWQAETEATVGEESSREMIFLRFWATILNTYHSLSLAALYLLSPETQNFPSLSLVSRCMYHLFRFITALFLWMNIKTKIGMLALQKDLPKFQKPRFYLSNPLLSCRLCLEFVALLGVRRLHQRTHLDRLSWMYKGYVRTMVFALLLTWSGESRNWFYQRGVNPHHPPYFLKLRSVDSCSVYCRSQSLCGILDHHLHGREDPPDLSRSYTYSLHLLITSLVSSTAHNTIQSTSCSKLKHGFYLSISYRLHNVCGILDHHFHGREDPPLMIRIYTCCLRTLVLAPMMNSTSPKLLKSYGTAALMTQYRGGDFGLRGFSINNHPSTIPANCFKHRRLKQPNIFTSITTRTFVPQLLALALLPLVLFTQASFLALPTISTAQCLLTVTNLSSVELIDDDHSCNLDATCHGPSRK</sequence>
<proteinExistence type="predicted"/>
<evidence type="ECO:0000313" key="2">
    <source>
        <dbReference type="RefSeq" id="XP_019083825.1"/>
    </source>
</evidence>
<keyword evidence="1" id="KW-1185">Reference proteome</keyword>
<accession>A0ABM1QAN7</accession>
<reference evidence="1" key="1">
    <citation type="journal article" date="2014" name="Nat. Commun.">
        <title>The emerging biofuel crop Camelina sativa retains a highly undifferentiated hexaploid genome structure.</title>
        <authorList>
            <person name="Kagale S."/>
            <person name="Koh C."/>
            <person name="Nixon J."/>
            <person name="Bollina V."/>
            <person name="Clarke W.E."/>
            <person name="Tuteja R."/>
            <person name="Spillane C."/>
            <person name="Robinson S.J."/>
            <person name="Links M.G."/>
            <person name="Clarke C."/>
            <person name="Higgins E.E."/>
            <person name="Huebert T."/>
            <person name="Sharpe A.G."/>
            <person name="Parkin I.A."/>
        </authorList>
    </citation>
    <scope>NUCLEOTIDE SEQUENCE [LARGE SCALE GENOMIC DNA]</scope>
    <source>
        <strain evidence="1">cv. DH55</strain>
    </source>
</reference>
<dbReference type="GeneID" id="104705846"/>
<evidence type="ECO:0000313" key="1">
    <source>
        <dbReference type="Proteomes" id="UP000694864"/>
    </source>
</evidence>
<name>A0ABM1QAN7_CAMSA</name>